<dbReference type="Pfam" id="PF11271">
    <property type="entry name" value="PorA"/>
    <property type="match status" value="1"/>
</dbReference>
<keyword evidence="2" id="KW-0812">Transmembrane</keyword>
<comment type="caution">
    <text evidence="3">The sequence shown here is derived from an EMBL/GenBank/DDBJ whole genome shotgun (WGS) entry which is preliminary data.</text>
</comment>
<sequence length="324" mass="34959">MRRTIGAAVLALGFFLLFLAPLARFYIADRLIVFPVNETTKLTSVGQNATYFDAAKVRMVTGANLTATTTLQGVPAKSTDDTGVWDYFSALEDTSAGAGIDYTTWRMAFDRRTAALKTCCTAAVERDTAVRQSGVGVLFPLADVQKKTYQRFDPVTGRAWPAVFQGEETVAGVKAYRFVQRVDATAIERIQGVPGSLLGMDAKKGYAADKVYSAIVTVWIDPRTGLTVDLRQQVTARLRTEDGVDRATVLSADMRFDEATRTARADRADESAGSITMVRVVLPVGALVAGAGLLVVGVVITRGRGRHRRPADNPPGSTEVFAKL</sequence>
<proteinExistence type="predicted"/>
<reference evidence="3 4" key="1">
    <citation type="submission" date="2018-08" db="EMBL/GenBank/DDBJ databases">
        <title>Sequencing the genomes of 1000 actinobacteria strains.</title>
        <authorList>
            <person name="Klenk H.-P."/>
        </authorList>
    </citation>
    <scope>NUCLEOTIDE SEQUENCE [LARGE SCALE GENOMIC DNA]</scope>
    <source>
        <strain evidence="3 4">DSM 43927</strain>
    </source>
</reference>
<evidence type="ECO:0000256" key="2">
    <source>
        <dbReference type="SAM" id="Phobius"/>
    </source>
</evidence>
<evidence type="ECO:0000313" key="4">
    <source>
        <dbReference type="Proteomes" id="UP000256661"/>
    </source>
</evidence>
<evidence type="ECO:0000256" key="1">
    <source>
        <dbReference type="SAM" id="MobiDB-lite"/>
    </source>
</evidence>
<keyword evidence="4" id="KW-1185">Reference proteome</keyword>
<gene>
    <name evidence="3" type="ORF">DFJ69_2479</name>
</gene>
<dbReference type="EMBL" id="QTTT01000001">
    <property type="protein sequence ID" value="REE97024.1"/>
    <property type="molecule type" value="Genomic_DNA"/>
</dbReference>
<dbReference type="Proteomes" id="UP000256661">
    <property type="component" value="Unassembled WGS sequence"/>
</dbReference>
<name>A0A3D9SWS7_9ACTN</name>
<keyword evidence="2" id="KW-1133">Transmembrane helix</keyword>
<feature type="region of interest" description="Disordered" evidence="1">
    <location>
        <begin position="305"/>
        <end position="324"/>
    </location>
</feature>
<feature type="transmembrane region" description="Helical" evidence="2">
    <location>
        <begin position="280"/>
        <end position="300"/>
    </location>
</feature>
<accession>A0A3D9SWS7</accession>
<dbReference type="AlphaFoldDB" id="A0A3D9SWS7"/>
<keyword evidence="2" id="KW-0472">Membrane</keyword>
<organism evidence="3 4">
    <name type="scientific">Thermomonospora umbrina</name>
    <dbReference type="NCBI Taxonomy" id="111806"/>
    <lineage>
        <taxon>Bacteria</taxon>
        <taxon>Bacillati</taxon>
        <taxon>Actinomycetota</taxon>
        <taxon>Actinomycetes</taxon>
        <taxon>Streptosporangiales</taxon>
        <taxon>Thermomonosporaceae</taxon>
        <taxon>Thermomonospora</taxon>
    </lineage>
</organism>
<dbReference type="RefSeq" id="WP_116022578.1">
    <property type="nucleotide sequence ID" value="NZ_QTTT01000001.1"/>
</dbReference>
<evidence type="ECO:0000313" key="3">
    <source>
        <dbReference type="EMBL" id="REE97024.1"/>
    </source>
</evidence>
<dbReference type="InterPro" id="IPR021424">
    <property type="entry name" value="PorA"/>
</dbReference>
<protein>
    <submittedName>
        <fullName evidence="3">DUF3068 family protein</fullName>
    </submittedName>
</protein>
<dbReference type="OrthoDB" id="153031at2"/>